<feature type="compositionally biased region" description="Polar residues" evidence="1">
    <location>
        <begin position="356"/>
        <end position="369"/>
    </location>
</feature>
<dbReference type="Gene3D" id="2.60.120.260">
    <property type="entry name" value="Galactose-binding domain-like"/>
    <property type="match status" value="1"/>
</dbReference>
<name>A0A165JH94_EXIGL</name>
<reference evidence="3 4" key="1">
    <citation type="journal article" date="2016" name="Mol. Biol. Evol.">
        <title>Comparative Genomics of Early-Diverging Mushroom-Forming Fungi Provides Insights into the Origins of Lignocellulose Decay Capabilities.</title>
        <authorList>
            <person name="Nagy L.G."/>
            <person name="Riley R."/>
            <person name="Tritt A."/>
            <person name="Adam C."/>
            <person name="Daum C."/>
            <person name="Floudas D."/>
            <person name="Sun H."/>
            <person name="Yadav J.S."/>
            <person name="Pangilinan J."/>
            <person name="Larsson K.H."/>
            <person name="Matsuura K."/>
            <person name="Barry K."/>
            <person name="Labutti K."/>
            <person name="Kuo R."/>
            <person name="Ohm R.A."/>
            <person name="Bhattacharya S.S."/>
            <person name="Shirouzu T."/>
            <person name="Yoshinaga Y."/>
            <person name="Martin F.M."/>
            <person name="Grigoriev I.V."/>
            <person name="Hibbett D.S."/>
        </authorList>
    </citation>
    <scope>NUCLEOTIDE SEQUENCE [LARGE SCALE GENOMIC DNA]</scope>
    <source>
        <strain evidence="3 4">HHB12029</strain>
    </source>
</reference>
<evidence type="ECO:0000256" key="1">
    <source>
        <dbReference type="SAM" id="MobiDB-lite"/>
    </source>
</evidence>
<feature type="region of interest" description="Disordered" evidence="1">
    <location>
        <begin position="195"/>
        <end position="264"/>
    </location>
</feature>
<feature type="compositionally biased region" description="Low complexity" evidence="1">
    <location>
        <begin position="332"/>
        <end position="342"/>
    </location>
</feature>
<keyword evidence="2" id="KW-0732">Signal</keyword>
<proteinExistence type="predicted"/>
<organism evidence="3 4">
    <name type="scientific">Exidia glandulosa HHB12029</name>
    <dbReference type="NCBI Taxonomy" id="1314781"/>
    <lineage>
        <taxon>Eukaryota</taxon>
        <taxon>Fungi</taxon>
        <taxon>Dikarya</taxon>
        <taxon>Basidiomycota</taxon>
        <taxon>Agaricomycotina</taxon>
        <taxon>Agaricomycetes</taxon>
        <taxon>Auriculariales</taxon>
        <taxon>Exidiaceae</taxon>
        <taxon>Exidia</taxon>
    </lineage>
</organism>
<feature type="region of interest" description="Disordered" evidence="1">
    <location>
        <begin position="323"/>
        <end position="369"/>
    </location>
</feature>
<keyword evidence="4" id="KW-1185">Reference proteome</keyword>
<dbReference type="OrthoDB" id="2576082at2759"/>
<feature type="chain" id="PRO_5007860118" evidence="2">
    <location>
        <begin position="17"/>
        <end position="369"/>
    </location>
</feature>
<dbReference type="AlphaFoldDB" id="A0A165JH94"/>
<sequence>MRFLWPAVALAVAARSQNLTVEDSDPRIVYDSPSAWNLQPSNDNETFSGGSLRSTSVKGASVAFTFNGSYIAYVADTKTGRGIFNVSLDDSDPVTMSGSSATTRTGVKLFEKPVDPSLQHTIKVTNADIAEIAFDCFVYTPTTNDHLESNVKTGRPDPPLGLVLGGTIGGSALVLSCIVLALVLAPPDPPQVPFKPMLNASRAPSSRRSHSRSHRYPSPSPEPLMRPLGARTPSHLRSDSSGSLTHSYHTNSQQSSRSRDRTANPFASTSSLAVPYANPFASSSQLDLDSASGSSIPLQQQGRLPPGQGFICASCSVELARERTARMQQQDSSWAASSGSGSRAHHQHRLPPPSLPYQNASPGSSSLGR</sequence>
<feature type="signal peptide" evidence="2">
    <location>
        <begin position="1"/>
        <end position="16"/>
    </location>
</feature>
<feature type="compositionally biased region" description="Basic residues" evidence="1">
    <location>
        <begin position="205"/>
        <end position="215"/>
    </location>
</feature>
<gene>
    <name evidence="3" type="ORF">EXIGLDRAFT_736261</name>
</gene>
<protein>
    <submittedName>
        <fullName evidence="3">Uncharacterized protein</fullName>
    </submittedName>
</protein>
<accession>A0A165JH94</accession>
<dbReference type="InParanoid" id="A0A165JH94"/>
<dbReference type="EMBL" id="KV425966">
    <property type="protein sequence ID" value="KZV94844.1"/>
    <property type="molecule type" value="Genomic_DNA"/>
</dbReference>
<evidence type="ECO:0000256" key="2">
    <source>
        <dbReference type="SAM" id="SignalP"/>
    </source>
</evidence>
<dbReference type="Proteomes" id="UP000077266">
    <property type="component" value="Unassembled WGS sequence"/>
</dbReference>
<evidence type="ECO:0000313" key="4">
    <source>
        <dbReference type="Proteomes" id="UP000077266"/>
    </source>
</evidence>
<feature type="compositionally biased region" description="Polar residues" evidence="1">
    <location>
        <begin position="239"/>
        <end position="256"/>
    </location>
</feature>
<feature type="region of interest" description="Disordered" evidence="1">
    <location>
        <begin position="282"/>
        <end position="304"/>
    </location>
</feature>
<evidence type="ECO:0000313" key="3">
    <source>
        <dbReference type="EMBL" id="KZV94844.1"/>
    </source>
</evidence>